<dbReference type="KEGG" id="cel:CELE_F09C6.13"/>
<dbReference type="CTD" id="3565125"/>
<protein>
    <submittedName>
        <fullName evidence="1">FlxA-like protein</fullName>
    </submittedName>
</protein>
<dbReference type="RefSeq" id="NP_001023777.1">
    <property type="nucleotide sequence ID" value="NM_001028606.1"/>
</dbReference>
<evidence type="ECO:0000313" key="1">
    <source>
        <dbReference type="EMBL" id="CAI79124.1"/>
    </source>
</evidence>
<dbReference type="EMBL" id="BX284605">
    <property type="protein sequence ID" value="CAI79124.1"/>
    <property type="molecule type" value="Genomic_DNA"/>
</dbReference>
<dbReference type="WormBase" id="F09C6.13">
    <property type="protein sequence ID" value="CE38319"/>
    <property type="gene ID" value="WBGene00044183"/>
</dbReference>
<sequence length="77" mass="8766">MGWAVDGKIVTKVDSGNTTINTTNRSINRIDNSVDYESHGLDTDLEHLQYLQQTLNKQRQATQAQGMKILEMQMQNK</sequence>
<proteinExistence type="predicted"/>
<dbReference type="Proteomes" id="UP000001940">
    <property type="component" value="Chromosome V"/>
</dbReference>
<dbReference type="AlphaFoldDB" id="Q564U7"/>
<name>Q564U7_CAEEL</name>
<reference evidence="1 2" key="1">
    <citation type="journal article" date="1998" name="Science">
        <title>Genome sequence of the nematode C. elegans: a platform for investigating biology.</title>
        <authorList>
            <consortium name="The C. elegans sequencing consortium"/>
            <person name="Sulson J.E."/>
            <person name="Waterston R."/>
        </authorList>
    </citation>
    <scope>NUCLEOTIDE SEQUENCE [LARGE SCALE GENOMIC DNA]</scope>
    <source>
        <strain evidence="1 2">Bristol N2</strain>
    </source>
</reference>
<dbReference type="GeneID" id="3565125"/>
<dbReference type="AGR" id="WB:WBGene00044183"/>
<dbReference type="UCSC" id="F09C6.13">
    <property type="organism name" value="c. elegans"/>
</dbReference>
<dbReference type="PaxDb" id="6239-F09C6.13"/>
<organism evidence="1 2">
    <name type="scientific">Caenorhabditis elegans</name>
    <dbReference type="NCBI Taxonomy" id="6239"/>
    <lineage>
        <taxon>Eukaryota</taxon>
        <taxon>Metazoa</taxon>
        <taxon>Ecdysozoa</taxon>
        <taxon>Nematoda</taxon>
        <taxon>Chromadorea</taxon>
        <taxon>Rhabditida</taxon>
        <taxon>Rhabditina</taxon>
        <taxon>Rhabditomorpha</taxon>
        <taxon>Rhabditoidea</taxon>
        <taxon>Rhabditidae</taxon>
        <taxon>Peloderinae</taxon>
        <taxon>Caenorhabditis</taxon>
    </lineage>
</organism>
<evidence type="ECO:0000313" key="2">
    <source>
        <dbReference type="Proteomes" id="UP000001940"/>
    </source>
</evidence>
<dbReference type="HOGENOM" id="CLU_2640351_0_0_1"/>
<evidence type="ECO:0000313" key="3">
    <source>
        <dbReference type="WormBase" id="F09C6.13"/>
    </source>
</evidence>
<gene>
    <name evidence="1" type="ORF">CELE_F09C6.13</name>
    <name evidence="1 3" type="ORF">F09C6.13</name>
</gene>
<accession>Q564U7</accession>
<dbReference type="InParanoid" id="Q564U7"/>
<dbReference type="Bgee" id="WBGene00044183">
    <property type="expression patterns" value="Expressed in adult organism and 3 other cell types or tissues"/>
</dbReference>
<keyword evidence="2" id="KW-1185">Reference proteome</keyword>